<gene>
    <name evidence="3" type="ordered locus">Deima_0633</name>
</gene>
<accession>E8U5F1</accession>
<evidence type="ECO:0000259" key="2">
    <source>
        <dbReference type="Pfam" id="PF02657"/>
    </source>
</evidence>
<dbReference type="Proteomes" id="UP000008635">
    <property type="component" value="Chromosome"/>
</dbReference>
<dbReference type="STRING" id="709986.Deima_0633"/>
<dbReference type="InterPro" id="IPR003808">
    <property type="entry name" value="Fe-S_metab-assoc_dom"/>
</dbReference>
<dbReference type="Pfam" id="PF02657">
    <property type="entry name" value="SufE"/>
    <property type="match status" value="1"/>
</dbReference>
<dbReference type="KEGG" id="dmr:Deima_0633"/>
<protein>
    <submittedName>
        <fullName evidence="3">Fe-S metabolism associated SufE</fullName>
    </submittedName>
</protein>
<organism evidence="3 4">
    <name type="scientific">Deinococcus maricopensis (strain DSM 21211 / LMG 22137 / NRRL B-23946 / LB-34)</name>
    <dbReference type="NCBI Taxonomy" id="709986"/>
    <lineage>
        <taxon>Bacteria</taxon>
        <taxon>Thermotogati</taxon>
        <taxon>Deinococcota</taxon>
        <taxon>Deinococci</taxon>
        <taxon>Deinococcales</taxon>
        <taxon>Deinococcaceae</taxon>
        <taxon>Deinococcus</taxon>
    </lineage>
</organism>
<dbReference type="EMBL" id="CP002454">
    <property type="protein sequence ID" value="ADV66290.1"/>
    <property type="molecule type" value="Genomic_DNA"/>
</dbReference>
<evidence type="ECO:0000313" key="3">
    <source>
        <dbReference type="EMBL" id="ADV66290.1"/>
    </source>
</evidence>
<feature type="domain" description="Fe-S metabolism associated" evidence="2">
    <location>
        <begin position="22"/>
        <end position="137"/>
    </location>
</feature>
<sequence length="143" mass="15851" precursor="true">MTDSALPPKLASIVGMFRSAPKPLRLQALLEYSKKLPALPEKYVEHPEFMQPVPECASPFFLVTEKNDDGVQLYFKVPEEAPTVRGYAGILAEALNGESPETILNVPDTFYLDMGLGDLITPMRLRGMGAILMRLKNEVRTDA</sequence>
<dbReference type="SUPFAM" id="SSF82649">
    <property type="entry name" value="SufE/NifU"/>
    <property type="match status" value="1"/>
</dbReference>
<evidence type="ECO:0000256" key="1">
    <source>
        <dbReference type="ARBA" id="ARBA00010282"/>
    </source>
</evidence>
<dbReference type="AlphaFoldDB" id="E8U5F1"/>
<name>E8U5F1_DEIML</name>
<dbReference type="RefSeq" id="WP_013555795.1">
    <property type="nucleotide sequence ID" value="NC_014958.1"/>
</dbReference>
<dbReference type="HOGENOM" id="CLU_124502_2_0_0"/>
<keyword evidence="4" id="KW-1185">Reference proteome</keyword>
<dbReference type="Gene3D" id="3.90.1010.10">
    <property type="match status" value="1"/>
</dbReference>
<dbReference type="eggNOG" id="COG2166">
    <property type="taxonomic scope" value="Bacteria"/>
</dbReference>
<reference evidence="4" key="2">
    <citation type="submission" date="2011-01" db="EMBL/GenBank/DDBJ databases">
        <title>The complete genome of Deinococcus maricopensis DSM 21211.</title>
        <authorList>
            <consortium name="US DOE Joint Genome Institute (JGI-PGF)"/>
            <person name="Lucas S."/>
            <person name="Copeland A."/>
            <person name="Lapidus A."/>
            <person name="Goodwin L."/>
            <person name="Pitluck S."/>
            <person name="Kyrpides N."/>
            <person name="Mavromatis K."/>
            <person name="Pagani I."/>
            <person name="Ivanova N."/>
            <person name="Ovchinnikova G."/>
            <person name="Zeytun A."/>
            <person name="Detter J.C."/>
            <person name="Han C."/>
            <person name="Land M."/>
            <person name="Hauser L."/>
            <person name="Markowitz V."/>
            <person name="Cheng J.-F."/>
            <person name="Hugenholtz P."/>
            <person name="Woyke T."/>
            <person name="Wu D."/>
            <person name="Pukall R."/>
            <person name="Gehrich-Schroeter G."/>
            <person name="Brambilla E."/>
            <person name="Klenk H.-P."/>
            <person name="Eisen J.A."/>
        </authorList>
    </citation>
    <scope>NUCLEOTIDE SEQUENCE [LARGE SCALE GENOMIC DNA]</scope>
    <source>
        <strain evidence="4">DSM 21211 / LMG 22137 / NRRL B-23946 / LB-34</strain>
    </source>
</reference>
<reference evidence="3 4" key="1">
    <citation type="journal article" date="2011" name="Stand. Genomic Sci.">
        <title>Complete genome sequence of Deinococcus maricopensis type strain (LB-34).</title>
        <authorList>
            <person name="Pukall R."/>
            <person name="Zeytun A."/>
            <person name="Lucas S."/>
            <person name="Lapidus A."/>
            <person name="Hammon N."/>
            <person name="Deshpande S."/>
            <person name="Nolan M."/>
            <person name="Cheng J.F."/>
            <person name="Pitluck S."/>
            <person name="Liolios K."/>
            <person name="Pagani I."/>
            <person name="Mikhailova N."/>
            <person name="Ivanova N."/>
            <person name="Mavromatis K."/>
            <person name="Pati A."/>
            <person name="Tapia R."/>
            <person name="Han C."/>
            <person name="Goodwin L."/>
            <person name="Chen A."/>
            <person name="Palaniappan K."/>
            <person name="Land M."/>
            <person name="Hauser L."/>
            <person name="Chang Y.J."/>
            <person name="Jeffries C.D."/>
            <person name="Brambilla E.M."/>
            <person name="Rohde M."/>
            <person name="Goker M."/>
            <person name="Detter J.C."/>
            <person name="Woyke T."/>
            <person name="Bristow J."/>
            <person name="Eisen J.A."/>
            <person name="Markowitz V."/>
            <person name="Hugenholtz P."/>
            <person name="Kyrpides N.C."/>
            <person name="Klenk H.P."/>
        </authorList>
    </citation>
    <scope>NUCLEOTIDE SEQUENCE [LARGE SCALE GENOMIC DNA]</scope>
    <source>
        <strain evidence="4">DSM 21211 / LMG 22137 / NRRL B-23946 / LB-34</strain>
    </source>
</reference>
<comment type="similarity">
    <text evidence="1">Belongs to the SufE family.</text>
</comment>
<dbReference type="OrthoDB" id="9806335at2"/>
<dbReference type="PANTHER" id="PTHR43597:SF5">
    <property type="entry name" value="SUFE-LIKE PROTEIN 2, CHLOROPLASTIC"/>
    <property type="match status" value="1"/>
</dbReference>
<dbReference type="PANTHER" id="PTHR43597">
    <property type="entry name" value="SULFUR ACCEPTOR PROTEIN CSDE"/>
    <property type="match status" value="1"/>
</dbReference>
<evidence type="ECO:0000313" key="4">
    <source>
        <dbReference type="Proteomes" id="UP000008635"/>
    </source>
</evidence>
<proteinExistence type="inferred from homology"/>